<sequence length="174" mass="20441">MINNVLREYLDVFVVCYLDDILIFSDTEEQHTEHVHKVLAALQNANMLVEPTKSHFYQSSVTFLGHEISYNEIRMDRRKISAVKEWPEPKNVKEVQSFLGFANYYRRFIKDFSKHANPLTELTKKGKEFKWNTLTQRAFEKLRDSILEEPVLTMFDPDKEIELETDSSDYALGG</sequence>
<gene>
    <name evidence="1" type="ORF">NM208_g9822</name>
</gene>
<comment type="caution">
    <text evidence="1">The sequence shown here is derived from an EMBL/GenBank/DDBJ whole genome shotgun (WGS) entry which is preliminary data.</text>
</comment>
<evidence type="ECO:0000313" key="1">
    <source>
        <dbReference type="EMBL" id="KAJ3529308.1"/>
    </source>
</evidence>
<protein>
    <submittedName>
        <fullName evidence="1">Uncharacterized protein</fullName>
    </submittedName>
</protein>
<evidence type="ECO:0000313" key="2">
    <source>
        <dbReference type="Proteomes" id="UP001148629"/>
    </source>
</evidence>
<organism evidence="1 2">
    <name type="scientific">Fusarium decemcellulare</name>
    <dbReference type="NCBI Taxonomy" id="57161"/>
    <lineage>
        <taxon>Eukaryota</taxon>
        <taxon>Fungi</taxon>
        <taxon>Dikarya</taxon>
        <taxon>Ascomycota</taxon>
        <taxon>Pezizomycotina</taxon>
        <taxon>Sordariomycetes</taxon>
        <taxon>Hypocreomycetidae</taxon>
        <taxon>Hypocreales</taxon>
        <taxon>Nectriaceae</taxon>
        <taxon>Fusarium</taxon>
        <taxon>Fusarium decemcellulare species complex</taxon>
    </lineage>
</organism>
<dbReference type="EMBL" id="JANRMS010001303">
    <property type="protein sequence ID" value="KAJ3529308.1"/>
    <property type="molecule type" value="Genomic_DNA"/>
</dbReference>
<accession>A0ACC1S045</accession>
<proteinExistence type="predicted"/>
<name>A0ACC1S045_9HYPO</name>
<dbReference type="Proteomes" id="UP001148629">
    <property type="component" value="Unassembled WGS sequence"/>
</dbReference>
<reference evidence="1" key="1">
    <citation type="submission" date="2022-08" db="EMBL/GenBank/DDBJ databases">
        <title>Genome Sequence of Fusarium decemcellulare.</title>
        <authorList>
            <person name="Buettner E."/>
        </authorList>
    </citation>
    <scope>NUCLEOTIDE SEQUENCE</scope>
    <source>
        <strain evidence="1">Babe19</strain>
    </source>
</reference>
<keyword evidence="2" id="KW-1185">Reference proteome</keyword>